<dbReference type="AlphaFoldDB" id="A0AA36MCB5"/>
<evidence type="ECO:0000313" key="2">
    <source>
        <dbReference type="EMBL" id="CAJ0606921.1"/>
    </source>
</evidence>
<proteinExistence type="predicted"/>
<reference evidence="2" key="1">
    <citation type="submission" date="2023-07" db="EMBL/GenBank/DDBJ databases">
        <authorList>
            <consortium name="CYATHOMIX"/>
        </authorList>
    </citation>
    <scope>NUCLEOTIDE SEQUENCE</scope>
    <source>
        <strain evidence="2">N/A</strain>
    </source>
</reference>
<organism evidence="2 3">
    <name type="scientific">Cylicocyclus nassatus</name>
    <name type="common">Nematode worm</name>
    <dbReference type="NCBI Taxonomy" id="53992"/>
    <lineage>
        <taxon>Eukaryota</taxon>
        <taxon>Metazoa</taxon>
        <taxon>Ecdysozoa</taxon>
        <taxon>Nematoda</taxon>
        <taxon>Chromadorea</taxon>
        <taxon>Rhabditida</taxon>
        <taxon>Rhabditina</taxon>
        <taxon>Rhabditomorpha</taxon>
        <taxon>Strongyloidea</taxon>
        <taxon>Strongylidae</taxon>
        <taxon>Cylicocyclus</taxon>
    </lineage>
</organism>
<comment type="caution">
    <text evidence="2">The sequence shown here is derived from an EMBL/GenBank/DDBJ whole genome shotgun (WGS) entry which is preliminary data.</text>
</comment>
<feature type="region of interest" description="Disordered" evidence="1">
    <location>
        <begin position="132"/>
        <end position="152"/>
    </location>
</feature>
<evidence type="ECO:0000256" key="1">
    <source>
        <dbReference type="SAM" id="MobiDB-lite"/>
    </source>
</evidence>
<gene>
    <name evidence="2" type="ORF">CYNAS_LOCUS18904</name>
</gene>
<feature type="compositionally biased region" description="Acidic residues" evidence="1">
    <location>
        <begin position="114"/>
        <end position="123"/>
    </location>
</feature>
<name>A0AA36MCB5_CYLNA</name>
<sequence>MNAALAEDSRIISLNVFHWDEKRPGHALRRYLLNKVAKGVLYLLDRLNEELVQNRVQLLGRHSRSDVLELTYCQKAFVPRKTATTLVSQIDGNYTQCQSTYSSFDETLDKPDTADADDDDDRDPAEIEAKLSKLRLTGMKKRPDHSLRRCES</sequence>
<protein>
    <submittedName>
        <fullName evidence="2">Uncharacterized protein</fullName>
    </submittedName>
</protein>
<keyword evidence="3" id="KW-1185">Reference proteome</keyword>
<accession>A0AA36MCB5</accession>
<dbReference type="EMBL" id="CATQJL010000316">
    <property type="protein sequence ID" value="CAJ0606921.1"/>
    <property type="molecule type" value="Genomic_DNA"/>
</dbReference>
<evidence type="ECO:0000313" key="3">
    <source>
        <dbReference type="Proteomes" id="UP001176961"/>
    </source>
</evidence>
<dbReference type="Proteomes" id="UP001176961">
    <property type="component" value="Unassembled WGS sequence"/>
</dbReference>
<feature type="region of interest" description="Disordered" evidence="1">
    <location>
        <begin position="104"/>
        <end position="123"/>
    </location>
</feature>